<comment type="caution">
    <text evidence="1">The sequence shown here is derived from an EMBL/GenBank/DDBJ whole genome shotgun (WGS) entry which is preliminary data.</text>
</comment>
<dbReference type="EMBL" id="JAPRAY010000003">
    <property type="protein sequence ID" value="MCZ0666470.1"/>
    <property type="molecule type" value="Genomic_DNA"/>
</dbReference>
<protein>
    <submittedName>
        <fullName evidence="1">Uncharacterized protein</fullName>
    </submittedName>
</protein>
<proteinExistence type="predicted"/>
<reference evidence="1" key="1">
    <citation type="submission" date="2022-11" db="EMBL/GenBank/DDBJ databases">
        <title>Temperate bacteriophages infecting mucin-degrading bacterium Ruminococcus gnavus from the human gut.</title>
        <authorList>
            <person name="Buttimer C."/>
        </authorList>
    </citation>
    <scope>NUCLEOTIDE SEQUENCE</scope>
    <source>
        <strain evidence="1">CCUG 49994</strain>
    </source>
</reference>
<evidence type="ECO:0000313" key="2">
    <source>
        <dbReference type="Proteomes" id="UP001079535"/>
    </source>
</evidence>
<dbReference type="AlphaFoldDB" id="A0A9Q4HWY8"/>
<gene>
    <name evidence="1" type="ORF">OZZ17_02820</name>
</gene>
<organism evidence="1 2">
    <name type="scientific">Mediterraneibacter gnavus</name>
    <name type="common">Ruminococcus gnavus</name>
    <dbReference type="NCBI Taxonomy" id="33038"/>
    <lineage>
        <taxon>Bacteria</taxon>
        <taxon>Bacillati</taxon>
        <taxon>Bacillota</taxon>
        <taxon>Clostridia</taxon>
        <taxon>Lachnospirales</taxon>
        <taxon>Lachnospiraceae</taxon>
        <taxon>Mediterraneibacter</taxon>
    </lineage>
</organism>
<name>A0A9Q4HWY8_MEDGN</name>
<dbReference type="RefSeq" id="WP_268803331.1">
    <property type="nucleotide sequence ID" value="NZ_JAPRAY010000003.1"/>
</dbReference>
<evidence type="ECO:0000313" key="1">
    <source>
        <dbReference type="EMBL" id="MCZ0666470.1"/>
    </source>
</evidence>
<sequence length="445" mass="47259">MANYTEKELLTVVKSYSRANPLALDSTALWDTKQEAENYAKQPNAYAGQVITAKVDGKYKAFVLQGENGNCTLEAVGADPSALKQYVIVGTRPGSGQQQGVIYIDTNVGYIWDGAKWVKVFEDVSTSITDFQKRITKLEGDINLKANIANANFTGTLKLEGKDIATKEYAESLVNAAKTEVPIVIDEDHPFPNDAYKAGQKYVVALAGTYLGQKCEIGDLILIVKDYNAESASNADGIVLQTNIDGAVTSADASAIDGEIVVMSGATGKVIKSSKVNISALNNAIAKVHEHANKAKLDTYDKTQTELLTAASTDAQSKVDALKVTVDKKADKATTLAGYGIADAYNKTEIDGKLKTISDNVNTKVDATTVDSKIAAAKPGILSEAAQSANEALETKVGDLGESETVVDYVNKAVGSGGADVSAQIDEALKQAKQYTDDKLSITEF</sequence>
<dbReference type="Proteomes" id="UP001079535">
    <property type="component" value="Unassembled WGS sequence"/>
</dbReference>
<accession>A0A9Q4HWY8</accession>